<accession>A0A6G2CEE8</accession>
<gene>
    <name evidence="1" type="ORF">GMA64_09070</name>
</gene>
<dbReference type="RefSeq" id="WP_129821495.1">
    <property type="nucleotide sequence ID" value="NZ_RCYV01000010.1"/>
</dbReference>
<dbReference type="EMBL" id="WMQV01000020">
    <property type="protein sequence ID" value="MTL94675.1"/>
    <property type="molecule type" value="Genomic_DNA"/>
</dbReference>
<organism evidence="1">
    <name type="scientific">Turicibacter sanguinis</name>
    <dbReference type="NCBI Taxonomy" id="154288"/>
    <lineage>
        <taxon>Bacteria</taxon>
        <taxon>Bacillati</taxon>
        <taxon>Bacillota</taxon>
        <taxon>Erysipelotrichia</taxon>
        <taxon>Erysipelotrichales</taxon>
        <taxon>Turicibacteraceae</taxon>
        <taxon>Turicibacter</taxon>
    </lineage>
</organism>
<evidence type="ECO:0000313" key="1">
    <source>
        <dbReference type="EMBL" id="MTL94675.1"/>
    </source>
</evidence>
<name>A0A6G2CEE8_9FIRM</name>
<protein>
    <submittedName>
        <fullName evidence="1">Uncharacterized protein</fullName>
    </submittedName>
</protein>
<sequence>MRIVNPRRFTIACIVFIIVIGLLGYGIYRGGIWVITMISAPFQQNRSMVTQLVQEDLLVSNPVIVPVEVEEVVDPLVAELEWISRFVVGCETTVLLEDGIATLTFQVIPKMALNYYPRNEMTSRIYKQTLKLLRDISKMEHVSELKQLDILYLDNRFTSIENPVGEVMLLSFDKDAIANKDWNAASWLEIENYMSQ</sequence>
<reference evidence="1" key="1">
    <citation type="journal article" date="2019" name="Nat. Med.">
        <title>A library of human gut bacterial isolates paired with longitudinal multiomics data enables mechanistic microbiome research.</title>
        <authorList>
            <person name="Poyet M."/>
            <person name="Groussin M."/>
            <person name="Gibbons S.M."/>
            <person name="Avila-Pacheco J."/>
            <person name="Jiang X."/>
            <person name="Kearney S.M."/>
            <person name="Perrotta A.R."/>
            <person name="Berdy B."/>
            <person name="Zhao S."/>
            <person name="Lieberman T.D."/>
            <person name="Swanson P.K."/>
            <person name="Smith M."/>
            <person name="Roesemann S."/>
            <person name="Alexander J.E."/>
            <person name="Rich S.A."/>
            <person name="Livny J."/>
            <person name="Vlamakis H."/>
            <person name="Clish C."/>
            <person name="Bullock K."/>
            <person name="Deik A."/>
            <person name="Scott J."/>
            <person name="Pierce K.A."/>
            <person name="Xavier R.J."/>
            <person name="Alm E.J."/>
        </authorList>
    </citation>
    <scope>NUCLEOTIDE SEQUENCE</scope>
    <source>
        <strain evidence="1">BIOML-A179</strain>
    </source>
</reference>
<comment type="caution">
    <text evidence="1">The sequence shown here is derived from an EMBL/GenBank/DDBJ whole genome shotgun (WGS) entry which is preliminary data.</text>
</comment>
<dbReference type="AlphaFoldDB" id="A0A6G2CEE8"/>
<proteinExistence type="predicted"/>